<keyword evidence="4" id="KW-1185">Reference proteome</keyword>
<dbReference type="Proteomes" id="UP000295328">
    <property type="component" value="Unassembled WGS sequence"/>
</dbReference>
<evidence type="ECO:0000259" key="1">
    <source>
        <dbReference type="Pfam" id="PF03374"/>
    </source>
</evidence>
<dbReference type="InterPro" id="IPR005039">
    <property type="entry name" value="Ant_C"/>
</dbReference>
<gene>
    <name evidence="3" type="ORF">ERX37_07990</name>
</gene>
<dbReference type="OrthoDB" id="9812611at2"/>
<reference evidence="3 4" key="1">
    <citation type="submission" date="2019-01" db="EMBL/GenBank/DDBJ databases">
        <title>Draft genome sequences of the type strains of six Macrococcus species.</title>
        <authorList>
            <person name="Mazhar S."/>
            <person name="Altermann E."/>
            <person name="Hill C."/>
            <person name="Mcauliffe O."/>
        </authorList>
    </citation>
    <scope>NUCLEOTIDE SEQUENCE [LARGE SCALE GENOMIC DNA]</scope>
    <source>
        <strain evidence="3 4">CCM4809</strain>
    </source>
</reference>
<evidence type="ECO:0000313" key="3">
    <source>
        <dbReference type="EMBL" id="TDM01433.1"/>
    </source>
</evidence>
<protein>
    <submittedName>
        <fullName evidence="3">Oxidoreductase</fullName>
    </submittedName>
</protein>
<dbReference type="Pfam" id="PF03374">
    <property type="entry name" value="ANT"/>
    <property type="match status" value="1"/>
</dbReference>
<dbReference type="AlphaFoldDB" id="A0A4R6BIG7"/>
<name>A0A4R6BIG7_9STAP</name>
<proteinExistence type="predicted"/>
<feature type="domain" description="AntA/AntB antirepressor" evidence="2">
    <location>
        <begin position="23"/>
        <end position="89"/>
    </location>
</feature>
<evidence type="ECO:0000313" key="4">
    <source>
        <dbReference type="Proteomes" id="UP000295328"/>
    </source>
</evidence>
<dbReference type="InterPro" id="IPR013557">
    <property type="entry name" value="AntA/B_antirep"/>
</dbReference>
<accession>A0A4R6BIG7</accession>
<evidence type="ECO:0000259" key="2">
    <source>
        <dbReference type="Pfam" id="PF08346"/>
    </source>
</evidence>
<dbReference type="GO" id="GO:0003677">
    <property type="term" value="F:DNA binding"/>
    <property type="evidence" value="ECO:0007669"/>
    <property type="project" value="InterPro"/>
</dbReference>
<sequence>MLELKVSNQLVPVRENESGEVVVSARTLHRELGVKTRFSLWADQNFKHFKLGRDFTSVVATTVVNNGAIRNLEDFSMSLEMAKHIAMMSGTEKGYQVREYFIQVDNAWNSPEMVMKRALHFADKKIIRLEEKIEADKPKVLFADAVDASTSSILIGELAKLLNQNGVRIGQNRLFEWMRKNGYLIRQRGENYNLPTQRSMDMKLMDIKKRTHNNPDGSIRTTRTTKITGKGQQYFINKFLQEEKRHDDIQNT</sequence>
<feature type="domain" description="Antirepressor protein C-terminal" evidence="1">
    <location>
        <begin position="130"/>
        <end position="241"/>
    </location>
</feature>
<dbReference type="RefSeq" id="WP_133430153.1">
    <property type="nucleotide sequence ID" value="NZ_BMCC01000001.1"/>
</dbReference>
<dbReference type="Pfam" id="PF08346">
    <property type="entry name" value="AntA"/>
    <property type="match status" value="1"/>
</dbReference>
<organism evidence="3 4">
    <name type="scientific">Macrococcus hajekii</name>
    <dbReference type="NCBI Taxonomy" id="198482"/>
    <lineage>
        <taxon>Bacteria</taxon>
        <taxon>Bacillati</taxon>
        <taxon>Bacillota</taxon>
        <taxon>Bacilli</taxon>
        <taxon>Bacillales</taxon>
        <taxon>Staphylococcaceae</taxon>
        <taxon>Macrococcus</taxon>
    </lineage>
</organism>
<dbReference type="EMBL" id="SCWE01000003">
    <property type="protein sequence ID" value="TDM01433.1"/>
    <property type="molecule type" value="Genomic_DNA"/>
</dbReference>
<comment type="caution">
    <text evidence="3">The sequence shown here is derived from an EMBL/GenBank/DDBJ whole genome shotgun (WGS) entry which is preliminary data.</text>
</comment>